<comment type="caution">
    <text evidence="1">The sequence shown here is derived from an EMBL/GenBank/DDBJ whole genome shotgun (WGS) entry which is preliminary data.</text>
</comment>
<dbReference type="AlphaFoldDB" id="A0A3E1NG20"/>
<organism evidence="1 2">
    <name type="scientific">Deminuibacter soli</name>
    <dbReference type="NCBI Taxonomy" id="2291815"/>
    <lineage>
        <taxon>Bacteria</taxon>
        <taxon>Pseudomonadati</taxon>
        <taxon>Bacteroidota</taxon>
        <taxon>Chitinophagia</taxon>
        <taxon>Chitinophagales</taxon>
        <taxon>Chitinophagaceae</taxon>
        <taxon>Deminuibacter</taxon>
    </lineage>
</organism>
<proteinExistence type="predicted"/>
<evidence type="ECO:0000313" key="2">
    <source>
        <dbReference type="Proteomes" id="UP000261284"/>
    </source>
</evidence>
<dbReference type="InterPro" id="IPR025459">
    <property type="entry name" value="DUF4279"/>
</dbReference>
<protein>
    <submittedName>
        <fullName evidence="1">DUF4279 domain-containing protein</fullName>
    </submittedName>
</protein>
<dbReference type="Proteomes" id="UP000261284">
    <property type="component" value="Unassembled WGS sequence"/>
</dbReference>
<gene>
    <name evidence="1" type="ORF">DXN05_18165</name>
</gene>
<evidence type="ECO:0000313" key="1">
    <source>
        <dbReference type="EMBL" id="RFM26910.1"/>
    </source>
</evidence>
<sequence length="171" mass="19859">MGRGYPFGARNIWWLLGGSGSYTLIIKLNNLMRNEIILSFVIADFDDITPNEITENIGITPVRIYIKGERKNPNFSGIAKRNRWIMGSGLDKYASFEDQMNAMLNIIESKIELFRPFCEKYYCEFSCAIFIRYDNDESTPSVHLDARYNRLIKELNIAFDVDLYCLPNKDE</sequence>
<keyword evidence="2" id="KW-1185">Reference proteome</keyword>
<reference evidence="1 2" key="1">
    <citation type="submission" date="2018-08" db="EMBL/GenBank/DDBJ databases">
        <title>Chitinophagaceae sp. K23C18032701, a novel bacterium isolated from forest soil.</title>
        <authorList>
            <person name="Wang C."/>
        </authorList>
    </citation>
    <scope>NUCLEOTIDE SEQUENCE [LARGE SCALE GENOMIC DNA]</scope>
    <source>
        <strain evidence="1 2">K23C18032701</strain>
    </source>
</reference>
<name>A0A3E1NG20_9BACT</name>
<dbReference type="Pfam" id="PF14106">
    <property type="entry name" value="DUF4279"/>
    <property type="match status" value="1"/>
</dbReference>
<accession>A0A3E1NG20</accession>
<dbReference type="EMBL" id="QTJU01000007">
    <property type="protein sequence ID" value="RFM26910.1"/>
    <property type="molecule type" value="Genomic_DNA"/>
</dbReference>